<evidence type="ECO:0000256" key="1">
    <source>
        <dbReference type="SAM" id="Coils"/>
    </source>
</evidence>
<feature type="transmembrane region" description="Helical" evidence="3">
    <location>
        <begin position="154"/>
        <end position="179"/>
    </location>
</feature>
<feature type="compositionally biased region" description="Polar residues" evidence="2">
    <location>
        <begin position="41"/>
        <end position="53"/>
    </location>
</feature>
<proteinExistence type="predicted"/>
<reference evidence="4 5" key="1">
    <citation type="journal article" date="2017" name="Nat. Ecol. Evol.">
        <title>Scallop genome provides insights into evolution of bilaterian karyotype and development.</title>
        <authorList>
            <person name="Wang S."/>
            <person name="Zhang J."/>
            <person name="Jiao W."/>
            <person name="Li J."/>
            <person name="Xun X."/>
            <person name="Sun Y."/>
            <person name="Guo X."/>
            <person name="Huan P."/>
            <person name="Dong B."/>
            <person name="Zhang L."/>
            <person name="Hu X."/>
            <person name="Sun X."/>
            <person name="Wang J."/>
            <person name="Zhao C."/>
            <person name="Wang Y."/>
            <person name="Wang D."/>
            <person name="Huang X."/>
            <person name="Wang R."/>
            <person name="Lv J."/>
            <person name="Li Y."/>
            <person name="Zhang Z."/>
            <person name="Liu B."/>
            <person name="Lu W."/>
            <person name="Hui Y."/>
            <person name="Liang J."/>
            <person name="Zhou Z."/>
            <person name="Hou R."/>
            <person name="Li X."/>
            <person name="Liu Y."/>
            <person name="Li H."/>
            <person name="Ning X."/>
            <person name="Lin Y."/>
            <person name="Zhao L."/>
            <person name="Xing Q."/>
            <person name="Dou J."/>
            <person name="Li Y."/>
            <person name="Mao J."/>
            <person name="Guo H."/>
            <person name="Dou H."/>
            <person name="Li T."/>
            <person name="Mu C."/>
            <person name="Jiang W."/>
            <person name="Fu Q."/>
            <person name="Fu X."/>
            <person name="Miao Y."/>
            <person name="Liu J."/>
            <person name="Yu Q."/>
            <person name="Li R."/>
            <person name="Liao H."/>
            <person name="Li X."/>
            <person name="Kong Y."/>
            <person name="Jiang Z."/>
            <person name="Chourrout D."/>
            <person name="Li R."/>
            <person name="Bao Z."/>
        </authorList>
    </citation>
    <scope>NUCLEOTIDE SEQUENCE [LARGE SCALE GENOMIC DNA]</scope>
    <source>
        <strain evidence="4 5">PY_sf001</strain>
    </source>
</reference>
<keyword evidence="5" id="KW-1185">Reference proteome</keyword>
<evidence type="ECO:0000313" key="5">
    <source>
        <dbReference type="Proteomes" id="UP000242188"/>
    </source>
</evidence>
<organism evidence="4 5">
    <name type="scientific">Mizuhopecten yessoensis</name>
    <name type="common">Japanese scallop</name>
    <name type="synonym">Patinopecten yessoensis</name>
    <dbReference type="NCBI Taxonomy" id="6573"/>
    <lineage>
        <taxon>Eukaryota</taxon>
        <taxon>Metazoa</taxon>
        <taxon>Spiralia</taxon>
        <taxon>Lophotrochozoa</taxon>
        <taxon>Mollusca</taxon>
        <taxon>Bivalvia</taxon>
        <taxon>Autobranchia</taxon>
        <taxon>Pteriomorphia</taxon>
        <taxon>Pectinida</taxon>
        <taxon>Pectinoidea</taxon>
        <taxon>Pectinidae</taxon>
        <taxon>Mizuhopecten</taxon>
    </lineage>
</organism>
<feature type="region of interest" description="Disordered" evidence="2">
    <location>
        <begin position="35"/>
        <end position="105"/>
    </location>
</feature>
<evidence type="ECO:0000313" key="4">
    <source>
        <dbReference type="EMBL" id="OWF38634.1"/>
    </source>
</evidence>
<keyword evidence="3" id="KW-0812">Transmembrane</keyword>
<dbReference type="Proteomes" id="UP000242188">
    <property type="component" value="Unassembled WGS sequence"/>
</dbReference>
<sequence length="413" mass="46185">MQHNYYNDFNQLRKPSLKLPYSKCGVADLDDIHVSPDHRQTANGKQRPSSTAKNYDYADYGGHQYEELPHPKAAAGRQTSPESCSEYQSSAGTVTAETPSESGDTAAIVRNSDQRKRYNPLYDTMVGSSPNIYNKVKAAQPNNVVQERLRMLKIIVIFLILISCLSLAISLYIVIVYAAGPLTIQSLQKELNSLHNNYSDLNQKLHFLETMMTGNMSLEYLEELGQRVSELKTDTSTKILSLEQNLQETKELLQHNQKIIDNVYGNASLQINATQHQLLAFQSNFTSHLTIIQSDFEDKLSIISKMPGPQGPPGVGNLSACYMRDFDSSSSSQTIQTDTQWEPDNNVLKANVVMFVMCGVRNGVDRYLEVRESSAGANKFQYRCLCSGKTSTSTTRTCITHFWLCPRESFGGS</sequence>
<comment type="caution">
    <text evidence="4">The sequence shown here is derived from an EMBL/GenBank/DDBJ whole genome shotgun (WGS) entry which is preliminary data.</text>
</comment>
<feature type="compositionally biased region" description="Polar residues" evidence="2">
    <location>
        <begin position="77"/>
        <end position="103"/>
    </location>
</feature>
<accession>A0A210PQA0</accession>
<dbReference type="AlphaFoldDB" id="A0A210PQA0"/>
<gene>
    <name evidence="4" type="ORF">KP79_PYT09956</name>
</gene>
<keyword evidence="3" id="KW-0472">Membrane</keyword>
<name>A0A210PQA0_MIZYE</name>
<dbReference type="EMBL" id="NEDP02005560">
    <property type="protein sequence ID" value="OWF38634.1"/>
    <property type="molecule type" value="Genomic_DNA"/>
</dbReference>
<feature type="coiled-coil region" evidence="1">
    <location>
        <begin position="184"/>
        <end position="211"/>
    </location>
</feature>
<keyword evidence="3" id="KW-1133">Transmembrane helix</keyword>
<protein>
    <submittedName>
        <fullName evidence="4">Uncharacterized protein</fullName>
    </submittedName>
</protein>
<evidence type="ECO:0000256" key="3">
    <source>
        <dbReference type="SAM" id="Phobius"/>
    </source>
</evidence>
<dbReference type="OrthoDB" id="6114198at2759"/>
<keyword evidence="1" id="KW-0175">Coiled coil</keyword>
<evidence type="ECO:0000256" key="2">
    <source>
        <dbReference type="SAM" id="MobiDB-lite"/>
    </source>
</evidence>